<sequence>MAAPCIYEHAHDASIVSLLTTQLPHSISLLRRIQHGMAHPSPTAKILATFRGGSTPDTPWLAAAIFPQGRFPPGHILRYVPMRQRAAEKPTAVVAQPTSSLTSAPGVPGRFSVIPNDDFSQATKALYERELAKGENEEISTGESNGRALAYITVSTQGSRLHNSLYTGLSST</sequence>
<reference evidence="1" key="1">
    <citation type="submission" date="2022-11" db="EMBL/GenBank/DDBJ databases">
        <authorList>
            <person name="Petersen C."/>
        </authorList>
    </citation>
    <scope>NUCLEOTIDE SEQUENCE</scope>
    <source>
        <strain evidence="1">IBT 21917</strain>
    </source>
</reference>
<organism evidence="1 2">
    <name type="scientific">Penicillium capsulatum</name>
    <dbReference type="NCBI Taxonomy" id="69766"/>
    <lineage>
        <taxon>Eukaryota</taxon>
        <taxon>Fungi</taxon>
        <taxon>Dikarya</taxon>
        <taxon>Ascomycota</taxon>
        <taxon>Pezizomycotina</taxon>
        <taxon>Eurotiomycetes</taxon>
        <taxon>Eurotiomycetidae</taxon>
        <taxon>Eurotiales</taxon>
        <taxon>Aspergillaceae</taxon>
        <taxon>Penicillium</taxon>
    </lineage>
</organism>
<comment type="caution">
    <text evidence="1">The sequence shown here is derived from an EMBL/GenBank/DDBJ whole genome shotgun (WGS) entry which is preliminary data.</text>
</comment>
<dbReference type="AlphaFoldDB" id="A0A9W9HPK1"/>
<gene>
    <name evidence="1" type="ORF">N7492_009815</name>
</gene>
<name>A0A9W9HPK1_9EURO</name>
<accession>A0A9W9HPK1</accession>
<protein>
    <submittedName>
        <fullName evidence="1">Uncharacterized protein</fullName>
    </submittedName>
</protein>
<dbReference type="OrthoDB" id="265955at2759"/>
<dbReference type="Proteomes" id="UP001146351">
    <property type="component" value="Unassembled WGS sequence"/>
</dbReference>
<keyword evidence="2" id="KW-1185">Reference proteome</keyword>
<reference evidence="1" key="2">
    <citation type="journal article" date="2023" name="IMA Fungus">
        <title>Comparative genomic study of the Penicillium genus elucidates a diverse pangenome and 15 lateral gene transfer events.</title>
        <authorList>
            <person name="Petersen C."/>
            <person name="Sorensen T."/>
            <person name="Nielsen M.R."/>
            <person name="Sondergaard T.E."/>
            <person name="Sorensen J.L."/>
            <person name="Fitzpatrick D.A."/>
            <person name="Frisvad J.C."/>
            <person name="Nielsen K.L."/>
        </authorList>
    </citation>
    <scope>NUCLEOTIDE SEQUENCE</scope>
    <source>
        <strain evidence="1">IBT 21917</strain>
    </source>
</reference>
<dbReference type="EMBL" id="JAPQKO010000007">
    <property type="protein sequence ID" value="KAJ5152535.1"/>
    <property type="molecule type" value="Genomic_DNA"/>
</dbReference>
<evidence type="ECO:0000313" key="1">
    <source>
        <dbReference type="EMBL" id="KAJ5152535.1"/>
    </source>
</evidence>
<proteinExistence type="predicted"/>
<evidence type="ECO:0000313" key="2">
    <source>
        <dbReference type="Proteomes" id="UP001146351"/>
    </source>
</evidence>